<evidence type="ECO:0000256" key="4">
    <source>
        <dbReference type="ARBA" id="ARBA00023163"/>
    </source>
</evidence>
<comment type="similarity">
    <text evidence="1">Belongs to the LysR transcriptional regulatory family.</text>
</comment>
<dbReference type="OrthoDB" id="5526340at2"/>
<gene>
    <name evidence="6" type="ORF">SAMN05660429_02251</name>
</gene>
<keyword evidence="7" id="KW-1185">Reference proteome</keyword>
<dbReference type="PRINTS" id="PR00039">
    <property type="entry name" value="HTHLYSR"/>
</dbReference>
<dbReference type="InterPro" id="IPR000847">
    <property type="entry name" value="LysR_HTH_N"/>
</dbReference>
<evidence type="ECO:0000256" key="2">
    <source>
        <dbReference type="ARBA" id="ARBA00023015"/>
    </source>
</evidence>
<keyword evidence="4" id="KW-0804">Transcription</keyword>
<dbReference type="InterPro" id="IPR058163">
    <property type="entry name" value="LysR-type_TF_proteobact-type"/>
</dbReference>
<keyword evidence="3 6" id="KW-0238">DNA-binding</keyword>
<proteinExistence type="inferred from homology"/>
<dbReference type="PANTHER" id="PTHR30537">
    <property type="entry name" value="HTH-TYPE TRANSCRIPTIONAL REGULATOR"/>
    <property type="match status" value="1"/>
</dbReference>
<sequence>MPIQTPIRGLRSFCIAAKCLSFKHAASQLFLTPSAVSHQIKQLEEQLGFSLFKRNTRAIELTAAGDKFYHAVQPIVENLENTIAEFTQSEVNKTITVSLPEFFANELFVPKLSEWAELNPSINLQLETVKSGNQAVKNAYLSIVLASGKPNASIVHELFPIRYVPACNKSIYKKWAAKGYDALSQVPLILHQARPWSWHKWADQLDIPNFDPKQIIQFDSMYSVAKAAQQGMGIALVPLPISKTWFKEEMLVKLFQEELITRDRYFLIQHKNIESAPELQTFAEWVKQEFQQ</sequence>
<dbReference type="GO" id="GO:0043565">
    <property type="term" value="F:sequence-specific DNA binding"/>
    <property type="evidence" value="ECO:0007669"/>
    <property type="project" value="TreeGrafter"/>
</dbReference>
<dbReference type="InterPro" id="IPR036388">
    <property type="entry name" value="WH-like_DNA-bd_sf"/>
</dbReference>
<accession>A0A1I0FVP4</accession>
<dbReference type="SUPFAM" id="SSF46785">
    <property type="entry name" value="Winged helix' DNA-binding domain"/>
    <property type="match status" value="1"/>
</dbReference>
<dbReference type="Gene3D" id="1.10.10.10">
    <property type="entry name" value="Winged helix-like DNA-binding domain superfamily/Winged helix DNA-binding domain"/>
    <property type="match status" value="1"/>
</dbReference>
<dbReference type="SUPFAM" id="SSF53850">
    <property type="entry name" value="Periplasmic binding protein-like II"/>
    <property type="match status" value="1"/>
</dbReference>
<evidence type="ECO:0000259" key="5">
    <source>
        <dbReference type="PROSITE" id="PS50931"/>
    </source>
</evidence>
<dbReference type="PROSITE" id="PS50931">
    <property type="entry name" value="HTH_LYSR"/>
    <property type="match status" value="1"/>
</dbReference>
<dbReference type="Pfam" id="PF00126">
    <property type="entry name" value="HTH_1"/>
    <property type="match status" value="1"/>
</dbReference>
<organism evidence="6 7">
    <name type="scientific">Thalassotalea agarivorans</name>
    <name type="common">Thalassomonas agarivorans</name>
    <dbReference type="NCBI Taxonomy" id="349064"/>
    <lineage>
        <taxon>Bacteria</taxon>
        <taxon>Pseudomonadati</taxon>
        <taxon>Pseudomonadota</taxon>
        <taxon>Gammaproteobacteria</taxon>
        <taxon>Alteromonadales</taxon>
        <taxon>Colwelliaceae</taxon>
        <taxon>Thalassotalea</taxon>
    </lineage>
</organism>
<protein>
    <submittedName>
        <fullName evidence="6">DNA-binding transcriptional regulator, LysR family</fullName>
    </submittedName>
</protein>
<evidence type="ECO:0000313" key="7">
    <source>
        <dbReference type="Proteomes" id="UP000199308"/>
    </source>
</evidence>
<name>A0A1I0FVP4_THASX</name>
<evidence type="ECO:0000256" key="1">
    <source>
        <dbReference type="ARBA" id="ARBA00009437"/>
    </source>
</evidence>
<feature type="domain" description="HTH lysR-type" evidence="5">
    <location>
        <begin position="5"/>
        <end position="62"/>
    </location>
</feature>
<evidence type="ECO:0000256" key="3">
    <source>
        <dbReference type="ARBA" id="ARBA00023125"/>
    </source>
</evidence>
<dbReference type="Proteomes" id="UP000199308">
    <property type="component" value="Unassembled WGS sequence"/>
</dbReference>
<dbReference type="STRING" id="349064.SAMN05660429_02251"/>
<dbReference type="GO" id="GO:0003700">
    <property type="term" value="F:DNA-binding transcription factor activity"/>
    <property type="evidence" value="ECO:0007669"/>
    <property type="project" value="InterPro"/>
</dbReference>
<dbReference type="GO" id="GO:0006351">
    <property type="term" value="P:DNA-templated transcription"/>
    <property type="evidence" value="ECO:0007669"/>
    <property type="project" value="TreeGrafter"/>
</dbReference>
<keyword evidence="2" id="KW-0805">Transcription regulation</keyword>
<dbReference type="AlphaFoldDB" id="A0A1I0FVP4"/>
<dbReference type="EMBL" id="FOHK01000010">
    <property type="protein sequence ID" value="SET62552.1"/>
    <property type="molecule type" value="Genomic_DNA"/>
</dbReference>
<dbReference type="Gene3D" id="3.40.190.10">
    <property type="entry name" value="Periplasmic binding protein-like II"/>
    <property type="match status" value="2"/>
</dbReference>
<dbReference type="Pfam" id="PF03466">
    <property type="entry name" value="LysR_substrate"/>
    <property type="match status" value="1"/>
</dbReference>
<dbReference type="FunFam" id="1.10.10.10:FF:000001">
    <property type="entry name" value="LysR family transcriptional regulator"/>
    <property type="match status" value="1"/>
</dbReference>
<dbReference type="PANTHER" id="PTHR30537:SF74">
    <property type="entry name" value="HTH-TYPE TRANSCRIPTIONAL REGULATOR TRPI"/>
    <property type="match status" value="1"/>
</dbReference>
<dbReference type="InterPro" id="IPR005119">
    <property type="entry name" value="LysR_subst-bd"/>
</dbReference>
<reference evidence="6 7" key="1">
    <citation type="submission" date="2016-10" db="EMBL/GenBank/DDBJ databases">
        <authorList>
            <person name="de Groot N.N."/>
        </authorList>
    </citation>
    <scope>NUCLEOTIDE SEQUENCE [LARGE SCALE GENOMIC DNA]</scope>
    <source>
        <strain evidence="6 7">DSM 19706</strain>
    </source>
</reference>
<evidence type="ECO:0000313" key="6">
    <source>
        <dbReference type="EMBL" id="SET62552.1"/>
    </source>
</evidence>
<dbReference type="InterPro" id="IPR036390">
    <property type="entry name" value="WH_DNA-bd_sf"/>
</dbReference>